<dbReference type="PROSITE" id="PS51007">
    <property type="entry name" value="CYTC"/>
    <property type="match status" value="2"/>
</dbReference>
<dbReference type="Gene3D" id="1.10.760.10">
    <property type="entry name" value="Cytochrome c-like domain"/>
    <property type="match status" value="2"/>
</dbReference>
<dbReference type="InterPro" id="IPR051459">
    <property type="entry name" value="Cytochrome_c-type_DH"/>
</dbReference>
<keyword evidence="2 4" id="KW-0479">Metal-binding</keyword>
<dbReference type="AlphaFoldDB" id="A0A1G9WBM0"/>
<name>A0A1G9WBM0_9SPHI</name>
<dbReference type="Proteomes" id="UP000199226">
    <property type="component" value="Unassembled WGS sequence"/>
</dbReference>
<dbReference type="PANTHER" id="PTHR35008:SF4">
    <property type="entry name" value="BLL4482 PROTEIN"/>
    <property type="match status" value="1"/>
</dbReference>
<dbReference type="InterPro" id="IPR036909">
    <property type="entry name" value="Cyt_c-like_dom_sf"/>
</dbReference>
<feature type="domain" description="Cytochrome c" evidence="6">
    <location>
        <begin position="197"/>
        <end position="314"/>
    </location>
</feature>
<keyword evidence="5" id="KW-0472">Membrane</keyword>
<proteinExistence type="predicted"/>
<dbReference type="RefSeq" id="WP_090706020.1">
    <property type="nucleotide sequence ID" value="NZ_FNHH01000024.1"/>
</dbReference>
<keyword evidence="1 4" id="KW-0349">Heme</keyword>
<dbReference type="EMBL" id="FNHH01000024">
    <property type="protein sequence ID" value="SDM81673.1"/>
    <property type="molecule type" value="Genomic_DNA"/>
</dbReference>
<keyword evidence="5" id="KW-0812">Transmembrane</keyword>
<evidence type="ECO:0000256" key="2">
    <source>
        <dbReference type="ARBA" id="ARBA00022723"/>
    </source>
</evidence>
<dbReference type="GO" id="GO:0020037">
    <property type="term" value="F:heme binding"/>
    <property type="evidence" value="ECO:0007669"/>
    <property type="project" value="InterPro"/>
</dbReference>
<dbReference type="OrthoDB" id="9809720at2"/>
<dbReference type="PANTHER" id="PTHR35008">
    <property type="entry name" value="BLL4482 PROTEIN-RELATED"/>
    <property type="match status" value="1"/>
</dbReference>
<feature type="transmembrane region" description="Helical" evidence="5">
    <location>
        <begin position="12"/>
        <end position="31"/>
    </location>
</feature>
<gene>
    <name evidence="7" type="ORF">SAMN05421813_12443</name>
</gene>
<dbReference type="STRING" id="990371.SAMN05421813_12443"/>
<feature type="domain" description="Cytochrome c" evidence="6">
    <location>
        <begin position="47"/>
        <end position="161"/>
    </location>
</feature>
<evidence type="ECO:0000313" key="7">
    <source>
        <dbReference type="EMBL" id="SDM81673.1"/>
    </source>
</evidence>
<evidence type="ECO:0000256" key="4">
    <source>
        <dbReference type="PROSITE-ProRule" id="PRU00433"/>
    </source>
</evidence>
<dbReference type="GO" id="GO:0046872">
    <property type="term" value="F:metal ion binding"/>
    <property type="evidence" value="ECO:0007669"/>
    <property type="project" value="UniProtKB-KW"/>
</dbReference>
<keyword evidence="5" id="KW-1133">Transmembrane helix</keyword>
<keyword evidence="3 4" id="KW-0408">Iron</keyword>
<sequence>MKKKIIKGIKYFVLLVVVAITGLLSYISFALPDVGDPEAISIEISPERVERGKYLANSVNACLDCHSTRDWSKFAGPLVEGTLGKGGQEFNQDFGLPGTFYSKNITPFALKDWTNGEILRAISSGVSKDGSPIFPLMPHPNYGKADREDLYSIIAYIRTLQPIDNIVPKSKPDFPMNFIIHTIPQKAQFSKIPDQNDQVAYGAYLFNSADCGTCHSKHEKGVPVPGMELAGGYEFKMPRGGIVRSANISPDKETGIGNWSEEFFVNRFKTYADSAYKPIEVKPGEFNTVMPWMMFATMTQEDLKAIYAYLRTVKPIKNTVVKFSKEQSN</sequence>
<evidence type="ECO:0000256" key="5">
    <source>
        <dbReference type="SAM" id="Phobius"/>
    </source>
</evidence>
<protein>
    <submittedName>
        <fullName evidence="7">Cytochrome c</fullName>
    </submittedName>
</protein>
<dbReference type="GO" id="GO:0009055">
    <property type="term" value="F:electron transfer activity"/>
    <property type="evidence" value="ECO:0007669"/>
    <property type="project" value="InterPro"/>
</dbReference>
<evidence type="ECO:0000256" key="1">
    <source>
        <dbReference type="ARBA" id="ARBA00022617"/>
    </source>
</evidence>
<evidence type="ECO:0000259" key="6">
    <source>
        <dbReference type="PROSITE" id="PS51007"/>
    </source>
</evidence>
<reference evidence="8" key="1">
    <citation type="submission" date="2016-10" db="EMBL/GenBank/DDBJ databases">
        <authorList>
            <person name="Varghese N."/>
            <person name="Submissions S."/>
        </authorList>
    </citation>
    <scope>NUCLEOTIDE SEQUENCE [LARGE SCALE GENOMIC DNA]</scope>
    <source>
        <strain evidence="8">DSM 24536</strain>
    </source>
</reference>
<evidence type="ECO:0000256" key="3">
    <source>
        <dbReference type="ARBA" id="ARBA00023004"/>
    </source>
</evidence>
<dbReference type="InterPro" id="IPR009056">
    <property type="entry name" value="Cyt_c-like_dom"/>
</dbReference>
<evidence type="ECO:0000313" key="8">
    <source>
        <dbReference type="Proteomes" id="UP000199226"/>
    </source>
</evidence>
<dbReference type="SUPFAM" id="SSF46626">
    <property type="entry name" value="Cytochrome c"/>
    <property type="match status" value="2"/>
</dbReference>
<keyword evidence="8" id="KW-1185">Reference proteome</keyword>
<organism evidence="7 8">
    <name type="scientific">Daejeonella rubra</name>
    <dbReference type="NCBI Taxonomy" id="990371"/>
    <lineage>
        <taxon>Bacteria</taxon>
        <taxon>Pseudomonadati</taxon>
        <taxon>Bacteroidota</taxon>
        <taxon>Sphingobacteriia</taxon>
        <taxon>Sphingobacteriales</taxon>
        <taxon>Sphingobacteriaceae</taxon>
        <taxon>Daejeonella</taxon>
    </lineage>
</organism>
<dbReference type="Pfam" id="PF00034">
    <property type="entry name" value="Cytochrom_C"/>
    <property type="match status" value="1"/>
</dbReference>
<accession>A0A1G9WBM0</accession>